<name>A0A2R8CJ61_9GAMM</name>
<dbReference type="AlphaFoldDB" id="A0A2R8CJ61"/>
<organism evidence="1 2">
    <name type="scientific">Kushneria phyllosphaerae</name>
    <dbReference type="NCBI Taxonomy" id="2100822"/>
    <lineage>
        <taxon>Bacteria</taxon>
        <taxon>Pseudomonadati</taxon>
        <taxon>Pseudomonadota</taxon>
        <taxon>Gammaproteobacteria</taxon>
        <taxon>Oceanospirillales</taxon>
        <taxon>Halomonadaceae</taxon>
        <taxon>Kushneria</taxon>
    </lineage>
</organism>
<keyword evidence="2" id="KW-1185">Reference proteome</keyword>
<gene>
    <name evidence="1" type="ORF">KSP9073_00927</name>
</gene>
<dbReference type="EMBL" id="ONZI01000001">
    <property type="protein sequence ID" value="SPJ32925.1"/>
    <property type="molecule type" value="Genomic_DNA"/>
</dbReference>
<reference evidence="2" key="1">
    <citation type="submission" date="2018-03" db="EMBL/GenBank/DDBJ databases">
        <authorList>
            <person name="Navarro De La Torre S."/>
        </authorList>
    </citation>
    <scope>NUCLEOTIDE SEQUENCE [LARGE SCALE GENOMIC DNA]</scope>
    <source>
        <strain evidence="2">EAod3</strain>
    </source>
</reference>
<dbReference type="Proteomes" id="UP000244934">
    <property type="component" value="Unassembled WGS sequence"/>
</dbReference>
<evidence type="ECO:0000313" key="2">
    <source>
        <dbReference type="Proteomes" id="UP000244934"/>
    </source>
</evidence>
<accession>A0A2R8CJ61</accession>
<sequence>MTGHDAGGVISAALSEALYARKFVFHALITAVPLSELKNRHKPSPIVKDHAIGAVYTVTTDDVMEHP</sequence>
<evidence type="ECO:0000313" key="1">
    <source>
        <dbReference type="EMBL" id="SPJ32925.1"/>
    </source>
</evidence>
<proteinExistence type="predicted"/>
<protein>
    <submittedName>
        <fullName evidence="1">Uncharacterized protein</fullName>
    </submittedName>
</protein>